<reference evidence="1" key="1">
    <citation type="submission" date="2020-07" db="EMBL/GenBank/DDBJ databases">
        <title>Multicomponent nature underlies the extraordinary mechanical properties of spider dragline silk.</title>
        <authorList>
            <person name="Kono N."/>
            <person name="Nakamura H."/>
            <person name="Mori M."/>
            <person name="Yoshida Y."/>
            <person name="Ohtoshi R."/>
            <person name="Malay A.D."/>
            <person name="Moran D.A.P."/>
            <person name="Tomita M."/>
            <person name="Numata K."/>
            <person name="Arakawa K."/>
        </authorList>
    </citation>
    <scope>NUCLEOTIDE SEQUENCE</scope>
</reference>
<organism evidence="1 2">
    <name type="scientific">Trichonephila clavata</name>
    <name type="common">Joro spider</name>
    <name type="synonym">Nephila clavata</name>
    <dbReference type="NCBI Taxonomy" id="2740835"/>
    <lineage>
        <taxon>Eukaryota</taxon>
        <taxon>Metazoa</taxon>
        <taxon>Ecdysozoa</taxon>
        <taxon>Arthropoda</taxon>
        <taxon>Chelicerata</taxon>
        <taxon>Arachnida</taxon>
        <taxon>Araneae</taxon>
        <taxon>Araneomorphae</taxon>
        <taxon>Entelegynae</taxon>
        <taxon>Araneoidea</taxon>
        <taxon>Nephilidae</taxon>
        <taxon>Trichonephila</taxon>
    </lineage>
</organism>
<dbReference type="OrthoDB" id="5875992at2759"/>
<gene>
    <name evidence="1" type="primary">COM42_01855</name>
    <name evidence="1" type="ORF">TNCT_662981</name>
</gene>
<accession>A0A8X6IXX1</accession>
<keyword evidence="2" id="KW-1185">Reference proteome</keyword>
<comment type="caution">
    <text evidence="1">The sequence shown here is derived from an EMBL/GenBank/DDBJ whole genome shotgun (WGS) entry which is preliminary data.</text>
</comment>
<proteinExistence type="predicted"/>
<evidence type="ECO:0000313" key="1">
    <source>
        <dbReference type="EMBL" id="GFR13245.1"/>
    </source>
</evidence>
<dbReference type="EMBL" id="BMAO01007052">
    <property type="protein sequence ID" value="GFR13245.1"/>
    <property type="molecule type" value="Genomic_DNA"/>
</dbReference>
<evidence type="ECO:0000313" key="2">
    <source>
        <dbReference type="Proteomes" id="UP000887116"/>
    </source>
</evidence>
<protein>
    <submittedName>
        <fullName evidence="1">Acriflavin resistance protein</fullName>
    </submittedName>
</protein>
<dbReference type="AlphaFoldDB" id="A0A8X6IXX1"/>
<name>A0A8X6IXX1_TRICU</name>
<sequence>MDWRFRRKAKHILNDIRSSVQDMKGIIINVQEEKSGPSADKPIQINLSGSASNLNLAAEKILKIMDQPSSGFINIQDSRSAPERVEYEC</sequence>
<dbReference type="Proteomes" id="UP000887116">
    <property type="component" value="Unassembled WGS sequence"/>
</dbReference>